<comment type="similarity">
    <text evidence="4">Belongs to the rad1 family.</text>
</comment>
<evidence type="ECO:0000256" key="11">
    <source>
        <dbReference type="SAM" id="Phobius"/>
    </source>
</evidence>
<feature type="transmembrane region" description="Helical" evidence="11">
    <location>
        <begin position="58"/>
        <end position="78"/>
    </location>
</feature>
<dbReference type="PANTHER" id="PTHR10870">
    <property type="entry name" value="CELL CYCLE CHECKPOINT PROTEIN RAD1"/>
    <property type="match status" value="1"/>
</dbReference>
<dbReference type="EMBL" id="JAHMHQ010000011">
    <property type="protein sequence ID" value="KAK1636042.1"/>
    <property type="molecule type" value="Genomic_DNA"/>
</dbReference>
<evidence type="ECO:0000256" key="5">
    <source>
        <dbReference type="ARBA" id="ARBA00022692"/>
    </source>
</evidence>
<keyword evidence="9" id="KW-0234">DNA repair</keyword>
<reference evidence="12" key="1">
    <citation type="submission" date="2021-06" db="EMBL/GenBank/DDBJ databases">
        <title>Comparative genomics, transcriptomics and evolutionary studies reveal genomic signatures of adaptation to plant cell wall in hemibiotrophic fungi.</title>
        <authorList>
            <consortium name="DOE Joint Genome Institute"/>
            <person name="Baroncelli R."/>
            <person name="Diaz J.F."/>
            <person name="Benocci T."/>
            <person name="Peng M."/>
            <person name="Battaglia E."/>
            <person name="Haridas S."/>
            <person name="Andreopoulos W."/>
            <person name="Labutti K."/>
            <person name="Pangilinan J."/>
            <person name="Floch G.L."/>
            <person name="Makela M.R."/>
            <person name="Henrissat B."/>
            <person name="Grigoriev I.V."/>
            <person name="Crouch J.A."/>
            <person name="De Vries R.P."/>
            <person name="Sukno S.A."/>
            <person name="Thon M.R."/>
        </authorList>
    </citation>
    <scope>NUCLEOTIDE SEQUENCE</scope>
    <source>
        <strain evidence="12">CBS 102054</strain>
    </source>
</reference>
<organism evidence="12 13">
    <name type="scientific">Colletotrichum phormii</name>
    <dbReference type="NCBI Taxonomy" id="359342"/>
    <lineage>
        <taxon>Eukaryota</taxon>
        <taxon>Fungi</taxon>
        <taxon>Dikarya</taxon>
        <taxon>Ascomycota</taxon>
        <taxon>Pezizomycotina</taxon>
        <taxon>Sordariomycetes</taxon>
        <taxon>Hypocreomycetidae</taxon>
        <taxon>Glomerellales</taxon>
        <taxon>Glomerellaceae</taxon>
        <taxon>Colletotrichum</taxon>
        <taxon>Colletotrichum acutatum species complex</taxon>
    </lineage>
</organism>
<name>A0AAI9ZPY3_9PEZI</name>
<evidence type="ECO:0000256" key="9">
    <source>
        <dbReference type="ARBA" id="ARBA00023204"/>
    </source>
</evidence>
<dbReference type="RefSeq" id="XP_060444649.1">
    <property type="nucleotide sequence ID" value="XM_060586712.1"/>
</dbReference>
<keyword evidence="10" id="KW-0539">Nucleus</keyword>
<evidence type="ECO:0000313" key="12">
    <source>
        <dbReference type="EMBL" id="KAK1636042.1"/>
    </source>
</evidence>
<dbReference type="SUPFAM" id="SSF55979">
    <property type="entry name" value="DNA clamp"/>
    <property type="match status" value="1"/>
</dbReference>
<comment type="subcellular location">
    <subcellularLocation>
        <location evidence="2">Membrane</location>
        <topology evidence="2">Multi-pass membrane protein</topology>
    </subcellularLocation>
    <subcellularLocation>
        <location evidence="1">Nucleus</location>
    </subcellularLocation>
</comment>
<gene>
    <name evidence="12" type="ORF">BDP81DRAFT_375248</name>
</gene>
<sequence>MDSSLLEVWQAAASTPFQPAVAKDSQFFIAFLLLLIGVAITGFFAFNRSFINIPALGVPASAAIAFGTVYMFCAVGVYPSAVPQPLFRAVASSTRPLYQLLRTISFSNKVHVQLQEDGIRFAADLSRVMQGKMTDHRLGTAFLDKKLFTSYSLNLADDEPLPNFQITLPALLETLQIFGAVDVATRTQKAEQDPYRSNLRNYRPDAFSNQTLGIGGTCSLVYTEEGGQFNIIIEESGVKTTASLTTYLPEIPEEIPFDRENLSFKIIMQARYLLDALAELAPTGPSRLTISASKNQPYLSLSGAGDLGSSTVDFAKGRELLETFSIQDRWTQTYKFDLIKSSSEAMRIASKISFRGDAQGVLSLQFMVEVEGGGVSFLDFRFVPFITHEDDEDEEGQDEDE</sequence>
<dbReference type="Gene3D" id="3.70.10.10">
    <property type="match status" value="1"/>
</dbReference>
<evidence type="ECO:0000256" key="3">
    <source>
        <dbReference type="ARBA" id="ARBA00009825"/>
    </source>
</evidence>
<dbReference type="AlphaFoldDB" id="A0AAI9ZPY3"/>
<dbReference type="GO" id="GO:0030896">
    <property type="term" value="C:checkpoint clamp complex"/>
    <property type="evidence" value="ECO:0007669"/>
    <property type="project" value="TreeGrafter"/>
</dbReference>
<dbReference type="GO" id="GO:0000077">
    <property type="term" value="P:DNA damage checkpoint signaling"/>
    <property type="evidence" value="ECO:0007669"/>
    <property type="project" value="InterPro"/>
</dbReference>
<dbReference type="InterPro" id="IPR003021">
    <property type="entry name" value="Rad1_Rec1_Rad17"/>
</dbReference>
<dbReference type="GO" id="GO:0008250">
    <property type="term" value="C:oligosaccharyltransferase complex"/>
    <property type="evidence" value="ECO:0007669"/>
    <property type="project" value="InterPro"/>
</dbReference>
<feature type="transmembrane region" description="Helical" evidence="11">
    <location>
        <begin position="27"/>
        <end position="46"/>
    </location>
</feature>
<dbReference type="InterPro" id="IPR007915">
    <property type="entry name" value="TMEM258/Ost5"/>
</dbReference>
<evidence type="ECO:0000256" key="1">
    <source>
        <dbReference type="ARBA" id="ARBA00004123"/>
    </source>
</evidence>
<dbReference type="GO" id="GO:0004527">
    <property type="term" value="F:exonuclease activity"/>
    <property type="evidence" value="ECO:0007669"/>
    <property type="project" value="UniProtKB-KW"/>
</dbReference>
<dbReference type="GO" id="GO:0006281">
    <property type="term" value="P:DNA repair"/>
    <property type="evidence" value="ECO:0007669"/>
    <property type="project" value="UniProtKB-KW"/>
</dbReference>
<dbReference type="Pfam" id="PF02144">
    <property type="entry name" value="Rad1"/>
    <property type="match status" value="1"/>
</dbReference>
<keyword evidence="7 11" id="KW-1133">Transmembrane helix</keyword>
<keyword evidence="13" id="KW-1185">Reference proteome</keyword>
<dbReference type="CDD" id="cd00577">
    <property type="entry name" value="PCNA"/>
    <property type="match status" value="1"/>
</dbReference>
<evidence type="ECO:0000256" key="2">
    <source>
        <dbReference type="ARBA" id="ARBA00004141"/>
    </source>
</evidence>
<comment type="similarity">
    <text evidence="3">Belongs to the OST5 family.</text>
</comment>
<accession>A0AAI9ZPY3</accession>
<protein>
    <submittedName>
        <fullName evidence="12">DNA repair exonuclease rad1</fullName>
    </submittedName>
</protein>
<keyword evidence="6" id="KW-0227">DNA damage</keyword>
<keyword evidence="12" id="KW-0378">Hydrolase</keyword>
<dbReference type="PANTHER" id="PTHR10870:SF0">
    <property type="entry name" value="CELL CYCLE CHECKPOINT PROTEIN RAD1"/>
    <property type="match status" value="1"/>
</dbReference>
<keyword evidence="5 11" id="KW-0812">Transmembrane</keyword>
<evidence type="ECO:0000256" key="4">
    <source>
        <dbReference type="ARBA" id="ARBA00010991"/>
    </source>
</evidence>
<comment type="caution">
    <text evidence="12">The sequence shown here is derived from an EMBL/GenBank/DDBJ whole genome shotgun (WGS) entry which is preliminary data.</text>
</comment>
<evidence type="ECO:0000256" key="8">
    <source>
        <dbReference type="ARBA" id="ARBA00023136"/>
    </source>
</evidence>
<evidence type="ECO:0000313" key="13">
    <source>
        <dbReference type="Proteomes" id="UP001243989"/>
    </source>
</evidence>
<dbReference type="InterPro" id="IPR046938">
    <property type="entry name" value="DNA_clamp_sf"/>
</dbReference>
<dbReference type="Proteomes" id="UP001243989">
    <property type="component" value="Unassembled WGS sequence"/>
</dbReference>
<proteinExistence type="inferred from homology"/>
<dbReference type="GeneID" id="85471574"/>
<keyword evidence="12" id="KW-0269">Exonuclease</keyword>
<dbReference type="PRINTS" id="PR01245">
    <property type="entry name" value="RAD1REC1"/>
</dbReference>
<dbReference type="PRINTS" id="PR01246">
    <property type="entry name" value="RAD1REPAIR"/>
</dbReference>
<evidence type="ECO:0000256" key="10">
    <source>
        <dbReference type="ARBA" id="ARBA00023242"/>
    </source>
</evidence>
<keyword evidence="12" id="KW-0540">Nuclease</keyword>
<dbReference type="Pfam" id="PF05251">
    <property type="entry name" value="Ost5"/>
    <property type="match status" value="1"/>
</dbReference>
<evidence type="ECO:0000256" key="6">
    <source>
        <dbReference type="ARBA" id="ARBA00022763"/>
    </source>
</evidence>
<keyword evidence="8 11" id="KW-0472">Membrane</keyword>
<dbReference type="InterPro" id="IPR003011">
    <property type="entry name" value="Cell_cycle_checkpoint_Rad1"/>
</dbReference>
<evidence type="ECO:0000256" key="7">
    <source>
        <dbReference type="ARBA" id="ARBA00022989"/>
    </source>
</evidence>